<dbReference type="AlphaFoldDB" id="A0A2H3DAG5"/>
<proteinExistence type="predicted"/>
<organism evidence="2 3">
    <name type="scientific">Armillaria gallica</name>
    <name type="common">Bulbous honey fungus</name>
    <name type="synonym">Armillaria bulbosa</name>
    <dbReference type="NCBI Taxonomy" id="47427"/>
    <lineage>
        <taxon>Eukaryota</taxon>
        <taxon>Fungi</taxon>
        <taxon>Dikarya</taxon>
        <taxon>Basidiomycota</taxon>
        <taxon>Agaricomycotina</taxon>
        <taxon>Agaricomycetes</taxon>
        <taxon>Agaricomycetidae</taxon>
        <taxon>Agaricales</taxon>
        <taxon>Marasmiineae</taxon>
        <taxon>Physalacriaceae</taxon>
        <taxon>Armillaria</taxon>
    </lineage>
</organism>
<dbReference type="EMBL" id="KZ293663">
    <property type="protein sequence ID" value="PBK91090.1"/>
    <property type="molecule type" value="Genomic_DNA"/>
</dbReference>
<evidence type="ECO:0000256" key="1">
    <source>
        <dbReference type="SAM" id="Coils"/>
    </source>
</evidence>
<dbReference type="Proteomes" id="UP000217790">
    <property type="component" value="Unassembled WGS sequence"/>
</dbReference>
<dbReference type="STRING" id="47427.A0A2H3DAG5"/>
<evidence type="ECO:0000313" key="2">
    <source>
        <dbReference type="EMBL" id="PBK91090.1"/>
    </source>
</evidence>
<feature type="coiled-coil region" evidence="1">
    <location>
        <begin position="21"/>
        <end position="55"/>
    </location>
</feature>
<name>A0A2H3DAG5_ARMGA</name>
<keyword evidence="3" id="KW-1185">Reference proteome</keyword>
<dbReference type="InParanoid" id="A0A2H3DAG5"/>
<accession>A0A2H3DAG5</accession>
<reference evidence="3" key="1">
    <citation type="journal article" date="2017" name="Nat. Ecol. Evol.">
        <title>Genome expansion and lineage-specific genetic innovations in the forest pathogenic fungi Armillaria.</title>
        <authorList>
            <person name="Sipos G."/>
            <person name="Prasanna A.N."/>
            <person name="Walter M.C."/>
            <person name="O'Connor E."/>
            <person name="Balint B."/>
            <person name="Krizsan K."/>
            <person name="Kiss B."/>
            <person name="Hess J."/>
            <person name="Varga T."/>
            <person name="Slot J."/>
            <person name="Riley R."/>
            <person name="Boka B."/>
            <person name="Rigling D."/>
            <person name="Barry K."/>
            <person name="Lee J."/>
            <person name="Mihaltcheva S."/>
            <person name="LaButti K."/>
            <person name="Lipzen A."/>
            <person name="Waldron R."/>
            <person name="Moloney N.M."/>
            <person name="Sperisen C."/>
            <person name="Kredics L."/>
            <person name="Vagvoelgyi C."/>
            <person name="Patrignani A."/>
            <person name="Fitzpatrick D."/>
            <person name="Nagy I."/>
            <person name="Doyle S."/>
            <person name="Anderson J.B."/>
            <person name="Grigoriev I.V."/>
            <person name="Gueldener U."/>
            <person name="Muensterkoetter M."/>
            <person name="Nagy L.G."/>
        </authorList>
    </citation>
    <scope>NUCLEOTIDE SEQUENCE [LARGE SCALE GENOMIC DNA]</scope>
    <source>
        <strain evidence="3">Ar21-2</strain>
    </source>
</reference>
<gene>
    <name evidence="2" type="ORF">ARMGADRAFT_1032152</name>
</gene>
<protein>
    <submittedName>
        <fullName evidence="2">Uncharacterized protein</fullName>
    </submittedName>
</protein>
<keyword evidence="1" id="KW-0175">Coiled coil</keyword>
<sequence length="190" mass="21275">MPVWCAPRPHRELKESHLLHLALLVTRMERIEKGLESIEENNKDIEDALMGSINEAIRESLDEWLGFKAVARMAAMNRNTTVYPSLRIKGSGTQRSIENEACRKISLVYLLVEVFSSANALALSVTSGTIVIPKYHWRNYESLYSQAGTDWCITGITVGYPPVRCLASCPRRTILPSLITITRLSLGFGP</sequence>
<evidence type="ECO:0000313" key="3">
    <source>
        <dbReference type="Proteomes" id="UP000217790"/>
    </source>
</evidence>